<dbReference type="EMBL" id="VTFT01000001">
    <property type="protein sequence ID" value="TYT25381.1"/>
    <property type="molecule type" value="Genomic_DNA"/>
</dbReference>
<gene>
    <name evidence="3" type="ORF">FZO89_03365</name>
</gene>
<feature type="chain" id="PRO_5022976214" description="EF-hand domain-containing protein" evidence="1">
    <location>
        <begin position="30"/>
        <end position="144"/>
    </location>
</feature>
<keyword evidence="4" id="KW-1185">Reference proteome</keyword>
<dbReference type="AlphaFoldDB" id="A0A5D4XNK9"/>
<name>A0A5D4XNK9_9GAMM</name>
<accession>A0A5D4XNK9</accession>
<dbReference type="PROSITE" id="PS00018">
    <property type="entry name" value="EF_HAND_1"/>
    <property type="match status" value="1"/>
</dbReference>
<evidence type="ECO:0000256" key="1">
    <source>
        <dbReference type="SAM" id="SignalP"/>
    </source>
</evidence>
<dbReference type="PROSITE" id="PS50222">
    <property type="entry name" value="EF_HAND_2"/>
    <property type="match status" value="1"/>
</dbReference>
<dbReference type="RefSeq" id="WP_149101932.1">
    <property type="nucleotide sequence ID" value="NZ_VTFT01000001.1"/>
</dbReference>
<comment type="caution">
    <text evidence="3">The sequence shown here is derived from an EMBL/GenBank/DDBJ whole genome shotgun (WGS) entry which is preliminary data.</text>
</comment>
<dbReference type="OrthoDB" id="6028157at2"/>
<evidence type="ECO:0000313" key="3">
    <source>
        <dbReference type="EMBL" id="TYT25381.1"/>
    </source>
</evidence>
<dbReference type="Proteomes" id="UP000324973">
    <property type="component" value="Unassembled WGS sequence"/>
</dbReference>
<reference evidence="3 4" key="1">
    <citation type="submission" date="2019-08" db="EMBL/GenBank/DDBJ databases">
        <title>Luteimonas viscosus sp. nov., isolated from soil of a sunflower field.</title>
        <authorList>
            <person name="Jianli Z."/>
            <person name="Ying Z."/>
        </authorList>
    </citation>
    <scope>NUCLEOTIDE SEQUENCE [LARGE SCALE GENOMIC DNA]</scope>
    <source>
        <strain evidence="3 4">XBU10</strain>
    </source>
</reference>
<dbReference type="InterPro" id="IPR011992">
    <property type="entry name" value="EF-hand-dom_pair"/>
</dbReference>
<evidence type="ECO:0000313" key="4">
    <source>
        <dbReference type="Proteomes" id="UP000324973"/>
    </source>
</evidence>
<sequence length="144" mass="14368">MIQSNKKPVAVAIGTALAGGLLLSGSAFSVTPLAQGYLLGAQDATAAAAEDKAKEGQCGGDKAKKAEGKCGEGKCGIDKIDTDKDGRVSLAEFEAAHPGKAEKFAAMDANADGFVDAAEHEAHAAARKTDMEGKCGEGKCGGAA</sequence>
<keyword evidence="1" id="KW-0732">Signal</keyword>
<dbReference type="Pfam" id="PF13202">
    <property type="entry name" value="EF-hand_5"/>
    <property type="match status" value="2"/>
</dbReference>
<dbReference type="SUPFAM" id="SSF47473">
    <property type="entry name" value="EF-hand"/>
    <property type="match status" value="1"/>
</dbReference>
<feature type="signal peptide" evidence="1">
    <location>
        <begin position="1"/>
        <end position="29"/>
    </location>
</feature>
<protein>
    <recommendedName>
        <fullName evidence="2">EF-hand domain-containing protein</fullName>
    </recommendedName>
</protein>
<dbReference type="InterPro" id="IPR002048">
    <property type="entry name" value="EF_hand_dom"/>
</dbReference>
<dbReference type="Gene3D" id="1.10.238.10">
    <property type="entry name" value="EF-hand"/>
    <property type="match status" value="1"/>
</dbReference>
<organism evidence="3 4">
    <name type="scientific">Luteimonas viscosa</name>
    <dbReference type="NCBI Taxonomy" id="1132694"/>
    <lineage>
        <taxon>Bacteria</taxon>
        <taxon>Pseudomonadati</taxon>
        <taxon>Pseudomonadota</taxon>
        <taxon>Gammaproteobacteria</taxon>
        <taxon>Lysobacterales</taxon>
        <taxon>Lysobacteraceae</taxon>
        <taxon>Luteimonas</taxon>
    </lineage>
</organism>
<dbReference type="GO" id="GO:0005509">
    <property type="term" value="F:calcium ion binding"/>
    <property type="evidence" value="ECO:0007669"/>
    <property type="project" value="InterPro"/>
</dbReference>
<dbReference type="InterPro" id="IPR018247">
    <property type="entry name" value="EF_Hand_1_Ca_BS"/>
</dbReference>
<feature type="domain" description="EF-hand" evidence="2">
    <location>
        <begin position="77"/>
        <end position="103"/>
    </location>
</feature>
<proteinExistence type="predicted"/>
<evidence type="ECO:0000259" key="2">
    <source>
        <dbReference type="PROSITE" id="PS50222"/>
    </source>
</evidence>